<feature type="transmembrane region" description="Helical" evidence="2">
    <location>
        <begin position="89"/>
        <end position="111"/>
    </location>
</feature>
<gene>
    <name evidence="3" type="ORF">OW255_18610</name>
</gene>
<protein>
    <submittedName>
        <fullName evidence="3">Uncharacterized protein</fullName>
    </submittedName>
</protein>
<reference evidence="3" key="1">
    <citation type="submission" date="2022-11" db="EMBL/GenBank/DDBJ databases">
        <title>Lacrimispora xylanolytica sy1, complete genome.</title>
        <authorList>
            <person name="Choi S."/>
        </authorList>
    </citation>
    <scope>NUCLEOTIDE SEQUENCE</scope>
    <source>
        <strain evidence="3">Sy1</strain>
    </source>
</reference>
<feature type="coiled-coil region" evidence="1">
    <location>
        <begin position="111"/>
        <end position="138"/>
    </location>
</feature>
<accession>A0ABY7ACF5</accession>
<evidence type="ECO:0000313" key="4">
    <source>
        <dbReference type="Proteomes" id="UP001163115"/>
    </source>
</evidence>
<evidence type="ECO:0000256" key="1">
    <source>
        <dbReference type="SAM" id="Coils"/>
    </source>
</evidence>
<feature type="transmembrane region" description="Helical" evidence="2">
    <location>
        <begin position="46"/>
        <end position="69"/>
    </location>
</feature>
<keyword evidence="4" id="KW-1185">Reference proteome</keyword>
<dbReference type="EMBL" id="CP113524">
    <property type="protein sequence ID" value="WAJ23549.1"/>
    <property type="molecule type" value="Genomic_DNA"/>
</dbReference>
<evidence type="ECO:0000256" key="2">
    <source>
        <dbReference type="SAM" id="Phobius"/>
    </source>
</evidence>
<dbReference type="RefSeq" id="WP_268114940.1">
    <property type="nucleotide sequence ID" value="NZ_CP113524.1"/>
</dbReference>
<keyword evidence="2" id="KW-0812">Transmembrane</keyword>
<organism evidence="3 4">
    <name type="scientific">Lacrimispora xylanolytica</name>
    <dbReference type="NCBI Taxonomy" id="29375"/>
    <lineage>
        <taxon>Bacteria</taxon>
        <taxon>Bacillati</taxon>
        <taxon>Bacillota</taxon>
        <taxon>Clostridia</taxon>
        <taxon>Lachnospirales</taxon>
        <taxon>Lachnospiraceae</taxon>
        <taxon>Lacrimispora</taxon>
    </lineage>
</organism>
<proteinExistence type="predicted"/>
<keyword evidence="2" id="KW-0472">Membrane</keyword>
<keyword evidence="1" id="KW-0175">Coiled coil</keyword>
<sequence length="216" mass="25374">MNITAEKVKEAGYWCKKILELNQQYLTCENGIKRQKRISHKIGQVIVRWLPSMFMIFIIVFGIFIYRLIQAYPIEPPNPNAVLLNEFAIPVYRYFLILSIIDFPISLFWGLSSVSRNLKQLILNSNELKKQLDIVIKEKIEIISIIPEKYRYPLSTDFLADVLICGRADTMKEALNLYEEQIHRWNVESKMDAVLKRQQSNNNLLWAHVVADILFR</sequence>
<dbReference type="Proteomes" id="UP001163115">
    <property type="component" value="Chromosome"/>
</dbReference>
<keyword evidence="2" id="KW-1133">Transmembrane helix</keyword>
<evidence type="ECO:0000313" key="3">
    <source>
        <dbReference type="EMBL" id="WAJ23549.1"/>
    </source>
</evidence>
<name>A0ABY7ACF5_9FIRM</name>